<dbReference type="EMBL" id="BOQT01000026">
    <property type="protein sequence ID" value="GIN23101.1"/>
    <property type="molecule type" value="Genomic_DNA"/>
</dbReference>
<proteinExistence type="predicted"/>
<dbReference type="RefSeq" id="WP_212963869.1">
    <property type="nucleotide sequence ID" value="NZ_BOQT01000026.1"/>
</dbReference>
<organism evidence="1 2">
    <name type="scientific">Siminovitchia fordii</name>
    <dbReference type="NCBI Taxonomy" id="254759"/>
    <lineage>
        <taxon>Bacteria</taxon>
        <taxon>Bacillati</taxon>
        <taxon>Bacillota</taxon>
        <taxon>Bacilli</taxon>
        <taxon>Bacillales</taxon>
        <taxon>Bacillaceae</taxon>
        <taxon>Siminovitchia</taxon>
    </lineage>
</organism>
<keyword evidence="2" id="KW-1185">Reference proteome</keyword>
<comment type="caution">
    <text evidence="1">The sequence shown here is derived from an EMBL/GenBank/DDBJ whole genome shotgun (WGS) entry which is preliminary data.</text>
</comment>
<evidence type="ECO:0000313" key="1">
    <source>
        <dbReference type="EMBL" id="GIN23101.1"/>
    </source>
</evidence>
<accession>A0ABQ4KBJ3</accession>
<gene>
    <name evidence="1" type="ORF">J1TS3_42350</name>
</gene>
<sequence length="70" mass="7960">MTVINTKTVHDFKFKGFYNPMTNMFTNDKGNEVFLPDVLAAFAKTGDVISIAIKHEQSVEQTLDEFSEEE</sequence>
<name>A0ABQ4KBJ3_9BACI</name>
<evidence type="ECO:0000313" key="2">
    <source>
        <dbReference type="Proteomes" id="UP000680279"/>
    </source>
</evidence>
<protein>
    <submittedName>
        <fullName evidence="1">Uncharacterized protein</fullName>
    </submittedName>
</protein>
<reference evidence="1 2" key="1">
    <citation type="submission" date="2021-03" db="EMBL/GenBank/DDBJ databases">
        <title>Antimicrobial resistance genes in bacteria isolated from Japanese honey, and their potential for conferring macrolide and lincosamide resistance in the American foulbrood pathogen Paenibacillus larvae.</title>
        <authorList>
            <person name="Okamoto M."/>
            <person name="Kumagai M."/>
            <person name="Kanamori H."/>
            <person name="Takamatsu D."/>
        </authorList>
    </citation>
    <scope>NUCLEOTIDE SEQUENCE [LARGE SCALE GENOMIC DNA]</scope>
    <source>
        <strain evidence="1 2">J1TS3</strain>
    </source>
</reference>
<dbReference type="Proteomes" id="UP000680279">
    <property type="component" value="Unassembled WGS sequence"/>
</dbReference>